<gene>
    <name evidence="20" type="ORF">LCGC14_2476380</name>
</gene>
<dbReference type="PROSITE" id="PS00857">
    <property type="entry name" value="PREPHENATE_DEHYDR_1"/>
    <property type="match status" value="1"/>
</dbReference>
<comment type="catalytic activity">
    <reaction evidence="1">
        <text>chorismate = prephenate</text>
        <dbReference type="Rhea" id="RHEA:13897"/>
        <dbReference type="ChEBI" id="CHEBI:29748"/>
        <dbReference type="ChEBI" id="CHEBI:29934"/>
        <dbReference type="EC" id="5.4.99.5"/>
    </reaction>
</comment>
<dbReference type="SUPFAM" id="SSF55021">
    <property type="entry name" value="ACT-like"/>
    <property type="match status" value="1"/>
</dbReference>
<dbReference type="CDD" id="cd04905">
    <property type="entry name" value="ACT_CM-PDT"/>
    <property type="match status" value="1"/>
</dbReference>
<keyword evidence="12" id="KW-0413">Isomerase</keyword>
<accession>A0A0F9BWT3</accession>
<comment type="function">
    <text evidence="2">Catalyzes the Claisen rearrangement of chorismate to prephenate and the decarboxylation/dehydration of prephenate to phenylpyruvate.</text>
</comment>
<keyword evidence="13" id="KW-0456">Lyase</keyword>
<dbReference type="InterPro" id="IPR018528">
    <property type="entry name" value="Preph_deHydtase_CS"/>
</dbReference>
<keyword evidence="10" id="KW-0057">Aromatic amino acid biosynthesis</keyword>
<evidence type="ECO:0000256" key="10">
    <source>
        <dbReference type="ARBA" id="ARBA00023141"/>
    </source>
</evidence>
<dbReference type="UniPathway" id="UPA00120">
    <property type="reaction ID" value="UER00203"/>
</dbReference>
<dbReference type="InterPro" id="IPR002701">
    <property type="entry name" value="CM_II_prokaryot"/>
</dbReference>
<evidence type="ECO:0000256" key="6">
    <source>
        <dbReference type="ARBA" id="ARBA00013147"/>
    </source>
</evidence>
<dbReference type="NCBIfam" id="NF008865">
    <property type="entry name" value="PRK11898.1"/>
    <property type="match status" value="1"/>
</dbReference>
<dbReference type="PANTHER" id="PTHR21022">
    <property type="entry name" value="PREPHENATE DEHYDRATASE P PROTEIN"/>
    <property type="match status" value="1"/>
</dbReference>
<evidence type="ECO:0000256" key="8">
    <source>
        <dbReference type="ARBA" id="ARBA00022490"/>
    </source>
</evidence>
<keyword evidence="14" id="KW-0511">Multifunctional enzyme</keyword>
<evidence type="ECO:0000256" key="12">
    <source>
        <dbReference type="ARBA" id="ARBA00023235"/>
    </source>
</evidence>
<evidence type="ECO:0000256" key="4">
    <source>
        <dbReference type="ARBA" id="ARBA00004741"/>
    </source>
</evidence>
<dbReference type="Gene3D" id="3.30.70.260">
    <property type="match status" value="1"/>
</dbReference>
<dbReference type="UniPathway" id="UPA00121">
    <property type="reaction ID" value="UER00345"/>
</dbReference>
<dbReference type="SMART" id="SM00830">
    <property type="entry name" value="CM_2"/>
    <property type="match status" value="1"/>
</dbReference>
<dbReference type="AlphaFoldDB" id="A0A0F9BWT3"/>
<comment type="caution">
    <text evidence="20">The sequence shown here is derived from an EMBL/GenBank/DDBJ whole genome shotgun (WGS) entry which is preliminary data.</text>
</comment>
<comment type="pathway">
    <text evidence="4">Amino-acid biosynthesis; L-phenylalanine biosynthesis; phenylpyruvate from prephenate: step 1/1.</text>
</comment>
<dbReference type="InterPro" id="IPR045865">
    <property type="entry name" value="ACT-like_dom_sf"/>
</dbReference>
<keyword evidence="9" id="KW-0028">Amino-acid biosynthesis</keyword>
<dbReference type="SUPFAM" id="SSF48600">
    <property type="entry name" value="Chorismate mutase II"/>
    <property type="match status" value="1"/>
</dbReference>
<feature type="domain" description="Prephenate dehydratase" evidence="18">
    <location>
        <begin position="85"/>
        <end position="260"/>
    </location>
</feature>
<comment type="pathway">
    <text evidence="5">Metabolic intermediate biosynthesis; prephenate biosynthesis; prephenate from chorismate: step 1/1.</text>
</comment>
<dbReference type="GO" id="GO:0004106">
    <property type="term" value="F:chorismate mutase activity"/>
    <property type="evidence" value="ECO:0007669"/>
    <property type="project" value="UniProtKB-EC"/>
</dbReference>
<evidence type="ECO:0000313" key="20">
    <source>
        <dbReference type="EMBL" id="KKL18352.1"/>
    </source>
</evidence>
<dbReference type="Gene3D" id="1.20.59.10">
    <property type="entry name" value="Chorismate mutase"/>
    <property type="match status" value="1"/>
</dbReference>
<name>A0A0F9BWT3_9ZZZZ</name>
<comment type="subcellular location">
    <subcellularLocation>
        <location evidence="3">Cytoplasm</location>
    </subcellularLocation>
</comment>
<dbReference type="InterPro" id="IPR036979">
    <property type="entry name" value="CM_dom_sf"/>
</dbReference>
<keyword evidence="11" id="KW-0584">Phenylalanine biosynthesis</keyword>
<evidence type="ECO:0000256" key="7">
    <source>
        <dbReference type="ARBA" id="ARBA00014401"/>
    </source>
</evidence>
<evidence type="ECO:0000256" key="3">
    <source>
        <dbReference type="ARBA" id="ARBA00004496"/>
    </source>
</evidence>
<dbReference type="PIRSF" id="PIRSF001500">
    <property type="entry name" value="Chor_mut_pdt_Ppr"/>
    <property type="match status" value="1"/>
</dbReference>
<reference evidence="20" key="1">
    <citation type="journal article" date="2015" name="Nature">
        <title>Complex archaea that bridge the gap between prokaryotes and eukaryotes.</title>
        <authorList>
            <person name="Spang A."/>
            <person name="Saw J.H."/>
            <person name="Jorgensen S.L."/>
            <person name="Zaremba-Niedzwiedzka K."/>
            <person name="Martijn J."/>
            <person name="Lind A.E."/>
            <person name="van Eijk R."/>
            <person name="Schleper C."/>
            <person name="Guy L."/>
            <person name="Ettema T.J."/>
        </authorList>
    </citation>
    <scope>NUCLEOTIDE SEQUENCE</scope>
</reference>
<evidence type="ECO:0000256" key="9">
    <source>
        <dbReference type="ARBA" id="ARBA00022605"/>
    </source>
</evidence>
<dbReference type="EC" id="4.2.1.51" evidence="6"/>
<evidence type="ECO:0000256" key="15">
    <source>
        <dbReference type="ARBA" id="ARBA00031175"/>
    </source>
</evidence>
<dbReference type="Gene3D" id="3.40.190.10">
    <property type="entry name" value="Periplasmic binding protein-like II"/>
    <property type="match status" value="2"/>
</dbReference>
<evidence type="ECO:0000256" key="14">
    <source>
        <dbReference type="ARBA" id="ARBA00023268"/>
    </source>
</evidence>
<dbReference type="GO" id="GO:0004664">
    <property type="term" value="F:prephenate dehydratase activity"/>
    <property type="evidence" value="ECO:0007669"/>
    <property type="project" value="UniProtKB-EC"/>
</dbReference>
<evidence type="ECO:0000259" key="19">
    <source>
        <dbReference type="PROSITE" id="PS51671"/>
    </source>
</evidence>
<dbReference type="SUPFAM" id="SSF53850">
    <property type="entry name" value="Periplasmic binding protein-like II"/>
    <property type="match status" value="1"/>
</dbReference>
<evidence type="ECO:0000256" key="13">
    <source>
        <dbReference type="ARBA" id="ARBA00023239"/>
    </source>
</evidence>
<dbReference type="GO" id="GO:0046417">
    <property type="term" value="P:chorismate metabolic process"/>
    <property type="evidence" value="ECO:0007669"/>
    <property type="project" value="InterPro"/>
</dbReference>
<evidence type="ECO:0000256" key="5">
    <source>
        <dbReference type="ARBA" id="ARBA00004817"/>
    </source>
</evidence>
<protein>
    <recommendedName>
        <fullName evidence="7">Bifunctional chorismate mutase/prephenate dehydratase</fullName>
        <ecNumber evidence="6">4.2.1.51</ecNumber>
    </recommendedName>
    <alternativeName>
        <fullName evidence="16">Chorismate mutase-prephenate dehydratase</fullName>
    </alternativeName>
    <alternativeName>
        <fullName evidence="15">p-protein</fullName>
    </alternativeName>
</protein>
<dbReference type="PROSITE" id="PS51671">
    <property type="entry name" value="ACT"/>
    <property type="match status" value="1"/>
</dbReference>
<dbReference type="InterPro" id="IPR001086">
    <property type="entry name" value="Preph_deHydtase"/>
</dbReference>
<dbReference type="GO" id="GO:0005737">
    <property type="term" value="C:cytoplasm"/>
    <property type="evidence" value="ECO:0007669"/>
    <property type="project" value="UniProtKB-SubCell"/>
</dbReference>
<dbReference type="PANTHER" id="PTHR21022:SF19">
    <property type="entry name" value="PREPHENATE DEHYDRATASE-RELATED"/>
    <property type="match status" value="1"/>
</dbReference>
<evidence type="ECO:0000256" key="1">
    <source>
        <dbReference type="ARBA" id="ARBA00000824"/>
    </source>
</evidence>
<evidence type="ECO:0000259" key="17">
    <source>
        <dbReference type="PROSITE" id="PS51168"/>
    </source>
</evidence>
<organism evidence="20">
    <name type="scientific">marine sediment metagenome</name>
    <dbReference type="NCBI Taxonomy" id="412755"/>
    <lineage>
        <taxon>unclassified sequences</taxon>
        <taxon>metagenomes</taxon>
        <taxon>ecological metagenomes</taxon>
    </lineage>
</organism>
<evidence type="ECO:0000256" key="16">
    <source>
        <dbReference type="ARBA" id="ARBA00031520"/>
    </source>
</evidence>
<dbReference type="EMBL" id="LAZR01038903">
    <property type="protein sequence ID" value="KKL18352.1"/>
    <property type="molecule type" value="Genomic_DNA"/>
</dbReference>
<dbReference type="InterPro" id="IPR036263">
    <property type="entry name" value="Chorismate_II_sf"/>
</dbReference>
<dbReference type="CDD" id="cd13631">
    <property type="entry name" value="PBP2_Ct-PDT_like"/>
    <property type="match status" value="1"/>
</dbReference>
<proteinExistence type="predicted"/>
<dbReference type="InterPro" id="IPR002912">
    <property type="entry name" value="ACT_dom"/>
</dbReference>
<evidence type="ECO:0000256" key="2">
    <source>
        <dbReference type="ARBA" id="ARBA00002364"/>
    </source>
</evidence>
<keyword evidence="8" id="KW-0963">Cytoplasm</keyword>
<dbReference type="InterPro" id="IPR008242">
    <property type="entry name" value="Chor_mutase/pphenate_deHydtase"/>
</dbReference>
<dbReference type="GO" id="GO:0009094">
    <property type="term" value="P:L-phenylalanine biosynthetic process"/>
    <property type="evidence" value="ECO:0007669"/>
    <property type="project" value="UniProtKB-UniPathway"/>
</dbReference>
<evidence type="ECO:0000256" key="11">
    <source>
        <dbReference type="ARBA" id="ARBA00023222"/>
    </source>
</evidence>
<dbReference type="Pfam" id="PF00800">
    <property type="entry name" value="PDT"/>
    <property type="match status" value="1"/>
</dbReference>
<feature type="domain" description="ACT" evidence="19">
    <location>
        <begin position="271"/>
        <end position="348"/>
    </location>
</feature>
<feature type="domain" description="Chorismate mutase" evidence="17">
    <location>
        <begin position="1"/>
        <end position="83"/>
    </location>
</feature>
<sequence length="354" mass="39525">MKLEEIRRKTDKIDRELLVLLQERMGLALRLKKFNLTVTDPEPQEDLVARAERLNLDLIERSFTRQLLDTIIEESKRLQEEDRQLVAFQGEHGAYGEVAARGLIPAGAYIPCLEFIDVFRGVEDGHFDLGVVPVENSLEGAVTQVNDLLKTMNLKVIGEVKVAVNHCLLATEMTDYREIRLAYSHPQALAQCREFLSRNKLEPRPYYDTAGAAKMLARENPKAAAAIASALCAELYNLEIIKEGIEDGPSNSTRFLLLSREPYAGDGDKTSIIFAVSHQAGSLFGVLKLFAGANVNLTRIASMPLRTDPGNYSFFLDFEGSEKDKKIIRLLEQVEAQTISMKYIGSYPADSTTV</sequence>
<dbReference type="Pfam" id="PF01817">
    <property type="entry name" value="CM_2"/>
    <property type="match status" value="1"/>
</dbReference>
<dbReference type="PROSITE" id="PS51168">
    <property type="entry name" value="CHORISMATE_MUT_2"/>
    <property type="match status" value="1"/>
</dbReference>
<evidence type="ECO:0000259" key="18">
    <source>
        <dbReference type="PROSITE" id="PS51171"/>
    </source>
</evidence>
<dbReference type="PROSITE" id="PS51171">
    <property type="entry name" value="PREPHENATE_DEHYDR_3"/>
    <property type="match status" value="1"/>
</dbReference>